<comment type="caution">
    <text evidence="2">The sequence shown here is derived from an EMBL/GenBank/DDBJ whole genome shotgun (WGS) entry which is preliminary data.</text>
</comment>
<reference evidence="2" key="1">
    <citation type="journal article" date="2020" name="mSystems">
        <title>Genome- and Community-Level Interaction Insights into Carbon Utilization and Element Cycling Functions of Hydrothermarchaeota in Hydrothermal Sediment.</title>
        <authorList>
            <person name="Zhou Z."/>
            <person name="Liu Y."/>
            <person name="Xu W."/>
            <person name="Pan J."/>
            <person name="Luo Z.H."/>
            <person name="Li M."/>
        </authorList>
    </citation>
    <scope>NUCLEOTIDE SEQUENCE [LARGE SCALE GENOMIC DNA]</scope>
    <source>
        <strain evidence="2">SpSt-1224</strain>
    </source>
</reference>
<evidence type="ECO:0000256" key="1">
    <source>
        <dbReference type="SAM" id="MobiDB-lite"/>
    </source>
</evidence>
<feature type="non-terminal residue" evidence="2">
    <location>
        <position position="146"/>
    </location>
</feature>
<organism evidence="2">
    <name type="scientific">Desulfurivibrio alkaliphilus</name>
    <dbReference type="NCBI Taxonomy" id="427923"/>
    <lineage>
        <taxon>Bacteria</taxon>
        <taxon>Pseudomonadati</taxon>
        <taxon>Thermodesulfobacteriota</taxon>
        <taxon>Desulfobulbia</taxon>
        <taxon>Desulfobulbales</taxon>
        <taxon>Desulfobulbaceae</taxon>
        <taxon>Desulfurivibrio</taxon>
    </lineage>
</organism>
<protein>
    <submittedName>
        <fullName evidence="2">Uncharacterized protein</fullName>
    </submittedName>
</protein>
<feature type="region of interest" description="Disordered" evidence="1">
    <location>
        <begin position="76"/>
        <end position="110"/>
    </location>
</feature>
<name>A0A7C2TI29_9BACT</name>
<evidence type="ECO:0000313" key="2">
    <source>
        <dbReference type="EMBL" id="HET98508.1"/>
    </source>
</evidence>
<sequence length="146" mass="15978">MITLFKPGYQLTPASERKNGPALTVATKAALQLFFRLFFCNFLPLTSGSASLLNVHVALLKFQLAKQYPEAFYRRRNCPTGAPNSESTEQVEPGQLKTHPAGTKKSNRSAAPHLRAISQAYVHGVRGAWPLARTCGAAERLQPVKS</sequence>
<proteinExistence type="predicted"/>
<dbReference type="Proteomes" id="UP000885986">
    <property type="component" value="Unassembled WGS sequence"/>
</dbReference>
<dbReference type="EMBL" id="DSDS01000165">
    <property type="protein sequence ID" value="HET98508.1"/>
    <property type="molecule type" value="Genomic_DNA"/>
</dbReference>
<gene>
    <name evidence="2" type="ORF">ENN98_07465</name>
</gene>
<dbReference type="AlphaFoldDB" id="A0A7C2TI29"/>
<accession>A0A7C2TI29</accession>